<gene>
    <name evidence="1" type="ORF">GCM10011363_09370</name>
</gene>
<reference evidence="2" key="1">
    <citation type="journal article" date="2019" name="Int. J. Syst. Evol. Microbiol.">
        <title>The Global Catalogue of Microorganisms (GCM) 10K type strain sequencing project: providing services to taxonomists for standard genome sequencing and annotation.</title>
        <authorList>
            <consortium name="The Broad Institute Genomics Platform"/>
            <consortium name="The Broad Institute Genome Sequencing Center for Infectious Disease"/>
            <person name="Wu L."/>
            <person name="Ma J."/>
        </authorList>
    </citation>
    <scope>NUCLEOTIDE SEQUENCE [LARGE SCALE GENOMIC DNA]</scope>
    <source>
        <strain evidence="2">CGMCC 1.12478</strain>
    </source>
</reference>
<dbReference type="Pfam" id="PF03864">
    <property type="entry name" value="Phage_cap_E"/>
    <property type="match status" value="1"/>
</dbReference>
<proteinExistence type="predicted"/>
<evidence type="ECO:0008006" key="3">
    <source>
        <dbReference type="Google" id="ProtNLM"/>
    </source>
</evidence>
<accession>A0ABQ1KFT8</accession>
<sequence>MATMDIFEGDAFSIIELTRALENIPFKPAILSGAALFGSRGVRARTVMIESVDGTLGGLAAGQVQLRAECGSAFFADLVAHKEVRETYLNTAAAADLRGRVGEEVSFGGITFRRYRGGLGFGVPTDKAYFYPEGVEGLFEIYYAPADTFETVNTVGLPLYARMIPYRDRDEWVRLEIESNPLPICTRPQVLRSARRT</sequence>
<dbReference type="InterPro" id="IPR005564">
    <property type="entry name" value="Major_capsid_GpE"/>
</dbReference>
<name>A0ABQ1KFT8_9RHOB</name>
<evidence type="ECO:0000313" key="2">
    <source>
        <dbReference type="Proteomes" id="UP000645462"/>
    </source>
</evidence>
<dbReference type="EMBL" id="BMFC01000002">
    <property type="protein sequence ID" value="GGB94854.1"/>
    <property type="molecule type" value="Genomic_DNA"/>
</dbReference>
<dbReference type="Proteomes" id="UP000645462">
    <property type="component" value="Unassembled WGS sequence"/>
</dbReference>
<evidence type="ECO:0000313" key="1">
    <source>
        <dbReference type="EMBL" id="GGB94854.1"/>
    </source>
</evidence>
<organism evidence="1 2">
    <name type="scientific">Marivita lacus</name>
    <dbReference type="NCBI Taxonomy" id="1323742"/>
    <lineage>
        <taxon>Bacteria</taxon>
        <taxon>Pseudomonadati</taxon>
        <taxon>Pseudomonadota</taxon>
        <taxon>Alphaproteobacteria</taxon>
        <taxon>Rhodobacterales</taxon>
        <taxon>Roseobacteraceae</taxon>
        <taxon>Marivita</taxon>
    </lineage>
</organism>
<protein>
    <recommendedName>
        <fullName evidence="3">Major capsid protein E</fullName>
    </recommendedName>
</protein>
<comment type="caution">
    <text evidence="1">The sequence shown here is derived from an EMBL/GenBank/DDBJ whole genome shotgun (WGS) entry which is preliminary data.</text>
</comment>
<keyword evidence="2" id="KW-1185">Reference proteome</keyword>